<feature type="compositionally biased region" description="Polar residues" evidence="3">
    <location>
        <begin position="134"/>
        <end position="143"/>
    </location>
</feature>
<feature type="region of interest" description="Disordered" evidence="3">
    <location>
        <begin position="127"/>
        <end position="165"/>
    </location>
</feature>
<evidence type="ECO:0000313" key="4">
    <source>
        <dbReference type="EMBL" id="QGN16112.1"/>
    </source>
</evidence>
<gene>
    <name evidence="4" type="primary">IGO2</name>
    <name evidence="4" type="ORF">FIM1_2813</name>
</gene>
<feature type="compositionally biased region" description="Polar residues" evidence="3">
    <location>
        <begin position="1"/>
        <end position="11"/>
    </location>
</feature>
<evidence type="ECO:0000256" key="2">
    <source>
        <dbReference type="RuleBase" id="RU363120"/>
    </source>
</evidence>
<dbReference type="PANTHER" id="PTHR10358:SF6">
    <property type="entry name" value="ENDOSULFINE, ISOFORM A"/>
    <property type="match status" value="1"/>
</dbReference>
<organism evidence="4 5">
    <name type="scientific">Kluyveromyces marxianus</name>
    <name type="common">Yeast</name>
    <name type="synonym">Candida kefyr</name>
    <dbReference type="NCBI Taxonomy" id="4911"/>
    <lineage>
        <taxon>Eukaryota</taxon>
        <taxon>Fungi</taxon>
        <taxon>Dikarya</taxon>
        <taxon>Ascomycota</taxon>
        <taxon>Saccharomycotina</taxon>
        <taxon>Saccharomycetes</taxon>
        <taxon>Saccharomycetales</taxon>
        <taxon>Saccharomycetaceae</taxon>
        <taxon>Kluyveromyces</taxon>
    </lineage>
</organism>
<evidence type="ECO:0000256" key="1">
    <source>
        <dbReference type="ARBA" id="ARBA00010520"/>
    </source>
</evidence>
<evidence type="ECO:0000313" key="5">
    <source>
        <dbReference type="Proteomes" id="UP000422736"/>
    </source>
</evidence>
<evidence type="ECO:0000256" key="3">
    <source>
        <dbReference type="SAM" id="MobiDB-lite"/>
    </source>
</evidence>
<dbReference type="PANTHER" id="PTHR10358">
    <property type="entry name" value="ENDOSULFINE"/>
    <property type="match status" value="1"/>
</dbReference>
<sequence length="165" mass="18441">MSGNQKESIFRQQSEQSQTFQQQQGLHFGKERPMPSDSDSVDPKAPVANPDNVDLSKLTPQELKIYKMYGRLPGKKDLFQHKLQERKYFDSGDYALRRAGVKSDDLQTSPVANNNLPLTNPSGLRESIIKRRMSNSANSISTSDAHRLSRQGSISSGPPPRSPNK</sequence>
<reference evidence="4 5" key="1">
    <citation type="submission" date="2016-03" db="EMBL/GenBank/DDBJ databases">
        <title>How can Kluyveromyces marxianus grow so fast - potential evolutionary course in Saccharomyces Complex revealed by comparative genomics.</title>
        <authorList>
            <person name="Mo W."/>
            <person name="Lu W."/>
            <person name="Yang X."/>
            <person name="Qi J."/>
            <person name="Lv H."/>
        </authorList>
    </citation>
    <scope>NUCLEOTIDE SEQUENCE [LARGE SCALE GENOMIC DNA]</scope>
    <source>
        <strain evidence="4 5">FIM1</strain>
    </source>
</reference>
<dbReference type="EMBL" id="CP015057">
    <property type="protein sequence ID" value="QGN16112.1"/>
    <property type="molecule type" value="Genomic_DNA"/>
</dbReference>
<protein>
    <recommendedName>
        <fullName evidence="2">mRNA stability protein</fullName>
    </recommendedName>
</protein>
<feature type="compositionally biased region" description="Low complexity" evidence="3">
    <location>
        <begin position="12"/>
        <end position="24"/>
    </location>
</feature>
<name>A0ABX6EVP0_KLUMA</name>
<proteinExistence type="inferred from homology"/>
<accession>A0ABX6EVP0</accession>
<feature type="region of interest" description="Disordered" evidence="3">
    <location>
        <begin position="1"/>
        <end position="59"/>
    </location>
</feature>
<comment type="function">
    <text evidence="2">Plays an essential role in initiation of the G0 program by preventing the degradation of specific nutrient-regulated mRNAs via the 5'-3' mRNA decay pathway.</text>
</comment>
<dbReference type="InterPro" id="IPR006760">
    <property type="entry name" value="Endosulphine"/>
</dbReference>
<dbReference type="Pfam" id="PF04667">
    <property type="entry name" value="Endosulfine"/>
    <property type="match status" value="1"/>
</dbReference>
<comment type="similarity">
    <text evidence="1 2">Belongs to the endosulfine family.</text>
</comment>
<keyword evidence="5" id="KW-1185">Reference proteome</keyword>
<dbReference type="Proteomes" id="UP000422736">
    <property type="component" value="Chromosome 4"/>
</dbReference>